<reference evidence="1" key="1">
    <citation type="journal article" date="2021" name="Nat. Commun.">
        <title>Genetic determinants of endophytism in the Arabidopsis root mycobiome.</title>
        <authorList>
            <person name="Mesny F."/>
            <person name="Miyauchi S."/>
            <person name="Thiergart T."/>
            <person name="Pickel B."/>
            <person name="Atanasova L."/>
            <person name="Karlsson M."/>
            <person name="Huettel B."/>
            <person name="Barry K.W."/>
            <person name="Haridas S."/>
            <person name="Chen C."/>
            <person name="Bauer D."/>
            <person name="Andreopoulos W."/>
            <person name="Pangilinan J."/>
            <person name="LaButti K."/>
            <person name="Riley R."/>
            <person name="Lipzen A."/>
            <person name="Clum A."/>
            <person name="Drula E."/>
            <person name="Henrissat B."/>
            <person name="Kohler A."/>
            <person name="Grigoriev I.V."/>
            <person name="Martin F.M."/>
            <person name="Hacquard S."/>
        </authorList>
    </citation>
    <scope>NUCLEOTIDE SEQUENCE</scope>
    <source>
        <strain evidence="1">MPI-CAGE-AT-0023</strain>
    </source>
</reference>
<dbReference type="GeneID" id="70230471"/>
<evidence type="ECO:0000313" key="2">
    <source>
        <dbReference type="Proteomes" id="UP000720189"/>
    </source>
</evidence>
<dbReference type="AlphaFoldDB" id="A0A9P9FX67"/>
<name>A0A9P9FX67_FUSRE</name>
<proteinExistence type="predicted"/>
<dbReference type="EMBL" id="JAGMUX010000036">
    <property type="protein sequence ID" value="KAH7205839.1"/>
    <property type="molecule type" value="Genomic_DNA"/>
</dbReference>
<protein>
    <submittedName>
        <fullName evidence="1">Uncharacterized protein</fullName>
    </submittedName>
</protein>
<dbReference type="Proteomes" id="UP000720189">
    <property type="component" value="Unassembled WGS sequence"/>
</dbReference>
<gene>
    <name evidence="1" type="ORF">BKA55DRAFT_698443</name>
</gene>
<keyword evidence="2" id="KW-1185">Reference proteome</keyword>
<organism evidence="1 2">
    <name type="scientific">Fusarium redolens</name>
    <dbReference type="NCBI Taxonomy" id="48865"/>
    <lineage>
        <taxon>Eukaryota</taxon>
        <taxon>Fungi</taxon>
        <taxon>Dikarya</taxon>
        <taxon>Ascomycota</taxon>
        <taxon>Pezizomycotina</taxon>
        <taxon>Sordariomycetes</taxon>
        <taxon>Hypocreomycetidae</taxon>
        <taxon>Hypocreales</taxon>
        <taxon>Nectriaceae</taxon>
        <taxon>Fusarium</taxon>
        <taxon>Fusarium redolens species complex</taxon>
    </lineage>
</organism>
<sequence>MPSSDILDELGTQKDEFINHARSRVYNYVRQQHRRELVRIIEKDAHGPGQHRIHCPGVDSYLIVLSCFCAKKSYNGHDLDSVLTDPVVEVVCNCYSELLQRNSDEVNAYLTQKILANEIVLQETLKIVMGELSAKGLKVSQAKLATLIHDTMSQAVLHAAHSKLGMAVGQGVTVAAGSTAGHILANLLVKAIAHHAATITAHIMSNTMAATAVKVAAKKICVVVITAVVVKTLATKLGITSVGGAMGVIGWTFIGGYLMVKLIGLPEEMAEKVSDGISNTLNDTYRPCLEQILNSLTESASDPKKIAGLITSEMMDLNEFQRELEQGVDFSNKDLPILEKGVKKGVQTLWDYLFERR</sequence>
<evidence type="ECO:0000313" key="1">
    <source>
        <dbReference type="EMBL" id="KAH7205839.1"/>
    </source>
</evidence>
<accession>A0A9P9FX67</accession>
<dbReference type="OrthoDB" id="5363676at2759"/>
<dbReference type="RefSeq" id="XP_046041146.1">
    <property type="nucleotide sequence ID" value="XM_046200517.1"/>
</dbReference>
<comment type="caution">
    <text evidence="1">The sequence shown here is derived from an EMBL/GenBank/DDBJ whole genome shotgun (WGS) entry which is preliminary data.</text>
</comment>